<dbReference type="Pfam" id="PF00724">
    <property type="entry name" value="Oxidored_FMN"/>
    <property type="match status" value="1"/>
</dbReference>
<feature type="domain" description="NADH:flavin oxidoreductase/NADH oxidase N-terminal" evidence="10">
    <location>
        <begin position="5"/>
        <end position="341"/>
    </location>
</feature>
<dbReference type="InterPro" id="IPR023753">
    <property type="entry name" value="FAD/NAD-binding_dom"/>
</dbReference>
<dbReference type="GO" id="GO:0046872">
    <property type="term" value="F:metal ion binding"/>
    <property type="evidence" value="ECO:0007669"/>
    <property type="project" value="UniProtKB-KW"/>
</dbReference>
<dbReference type="GO" id="GO:0010181">
    <property type="term" value="F:FMN binding"/>
    <property type="evidence" value="ECO:0007669"/>
    <property type="project" value="InterPro"/>
</dbReference>
<comment type="caution">
    <text evidence="12">The sequence shown here is derived from an EMBL/GenBank/DDBJ whole genome shotgun (WGS) entry which is preliminary data.</text>
</comment>
<keyword evidence="5" id="KW-0288">FMN</keyword>
<evidence type="ECO:0000256" key="1">
    <source>
        <dbReference type="ARBA" id="ARBA00001917"/>
    </source>
</evidence>
<reference evidence="12" key="1">
    <citation type="submission" date="2020-10" db="EMBL/GenBank/DDBJ databases">
        <authorList>
            <person name="Gilroy R."/>
        </authorList>
    </citation>
    <scope>NUCLEOTIDE SEQUENCE</scope>
    <source>
        <strain evidence="12">ChiHjej9B8-7071</strain>
    </source>
</reference>
<sequence length="656" mass="70890">MYRRLFQPIQIAGMRVPNRIAMTAMGNHLANPDGSVSDADVAFYAARAAGGVGLVITECACVDFATGKGNLRQLAVNDDRYIPGLKRLADAVHAHGAALCVQLYHPGRQGIAAVNGVETMAAPSVTECQCVHQPTHAMTTEEIREMVHRFAMGAYRLKQAGVDAVEFHGAHGYLIGQFLSPYTNRRSDAYGGSFENRMRFLDEIILEARRLCGDYPMLVRFSVDEHMDYAGKPGEGLQLSDGIEIARHLEKLGVDALDVSSGIYETMNTAWEPVGFDEGWKIDGPAAVKKAVSIPVIGASVIREPAYAEQILSEGKVDLVGSARAFLADPQWGKKALEGRDCEIRKCISCLYCMETLMAADMSPVPMGCAINFEAGREAVWQDTQLPKDGNGRCVAVIGAGPAGMEAARVLALRGFRPVVFEKTAHVGGQVLFGSKPPKKEKTSWLVEYQLGQLEKLGVEIRLNTPATVEALRELQPCAVFVAQGSHSVKPRSIPGLDGADVYVPADVLMGRVNLRDQDVCVVGSGMTGIETAELLGSQGNRVTVFEMADEIGPGVFLQNLIDVMRRVDAHHTKRYPKHKLLKVDGGDVTVETTDTHVQKAFHFDSVVISLGVAPNRELVEELEANFDHVVQIGDANKGGRIADAIAAGYLAAAEL</sequence>
<evidence type="ECO:0000256" key="7">
    <source>
        <dbReference type="ARBA" id="ARBA00023002"/>
    </source>
</evidence>
<feature type="domain" description="FAD/NAD(P)-binding" evidence="11">
    <location>
        <begin position="395"/>
        <end position="628"/>
    </location>
</feature>
<proteinExistence type="inferred from homology"/>
<dbReference type="GO" id="GO:0016491">
    <property type="term" value="F:oxidoreductase activity"/>
    <property type="evidence" value="ECO:0007669"/>
    <property type="project" value="UniProtKB-KW"/>
</dbReference>
<evidence type="ECO:0000256" key="8">
    <source>
        <dbReference type="ARBA" id="ARBA00023004"/>
    </source>
</evidence>
<dbReference type="PRINTS" id="PR00368">
    <property type="entry name" value="FADPNR"/>
</dbReference>
<reference evidence="12" key="2">
    <citation type="journal article" date="2021" name="PeerJ">
        <title>Extensive microbial diversity within the chicken gut microbiome revealed by metagenomics and culture.</title>
        <authorList>
            <person name="Gilroy R."/>
            <person name="Ravi A."/>
            <person name="Getino M."/>
            <person name="Pursley I."/>
            <person name="Horton D.L."/>
            <person name="Alikhan N.F."/>
            <person name="Baker D."/>
            <person name="Gharbi K."/>
            <person name="Hall N."/>
            <person name="Watson M."/>
            <person name="Adriaenssens E.M."/>
            <person name="Foster-Nyarko E."/>
            <person name="Jarju S."/>
            <person name="Secka A."/>
            <person name="Antonio M."/>
            <person name="Oren A."/>
            <person name="Chaudhuri R.R."/>
            <person name="La Ragione R."/>
            <person name="Hildebrand F."/>
            <person name="Pallen M.J."/>
        </authorList>
    </citation>
    <scope>NUCLEOTIDE SEQUENCE</scope>
    <source>
        <strain evidence="12">ChiHjej9B8-7071</strain>
    </source>
</reference>
<evidence type="ECO:0000256" key="3">
    <source>
        <dbReference type="ARBA" id="ARBA00011048"/>
    </source>
</evidence>
<dbReference type="AlphaFoldDB" id="A0A9D1D715"/>
<dbReference type="InterPro" id="IPR001155">
    <property type="entry name" value="OxRdtase_FMN_N"/>
</dbReference>
<dbReference type="SUPFAM" id="SSF51905">
    <property type="entry name" value="FAD/NAD(P)-binding domain"/>
    <property type="match status" value="1"/>
</dbReference>
<evidence type="ECO:0000256" key="5">
    <source>
        <dbReference type="ARBA" id="ARBA00022643"/>
    </source>
</evidence>
<gene>
    <name evidence="12" type="ORF">IAA70_04855</name>
</gene>
<name>A0A9D1D715_9FIRM</name>
<protein>
    <submittedName>
        <fullName evidence="12">FAD-dependent oxidoreductase</fullName>
    </submittedName>
</protein>
<dbReference type="Proteomes" id="UP000824258">
    <property type="component" value="Unassembled WGS sequence"/>
</dbReference>
<dbReference type="InterPro" id="IPR013785">
    <property type="entry name" value="Aldolase_TIM"/>
</dbReference>
<dbReference type="EMBL" id="DVGD01000147">
    <property type="protein sequence ID" value="HIR09715.1"/>
    <property type="molecule type" value="Genomic_DNA"/>
</dbReference>
<dbReference type="CDD" id="cd02803">
    <property type="entry name" value="OYE_like_FMN_family"/>
    <property type="match status" value="1"/>
</dbReference>
<comment type="cofactor">
    <cofactor evidence="1">
        <name>FMN</name>
        <dbReference type="ChEBI" id="CHEBI:58210"/>
    </cofactor>
</comment>
<dbReference type="InterPro" id="IPR036188">
    <property type="entry name" value="FAD/NAD-bd_sf"/>
</dbReference>
<dbReference type="PRINTS" id="PR00469">
    <property type="entry name" value="PNDRDTASEII"/>
</dbReference>
<keyword evidence="8" id="KW-0408">Iron</keyword>
<organism evidence="12 13">
    <name type="scientific">Candidatus Avoscillospira stercoripullorum</name>
    <dbReference type="NCBI Taxonomy" id="2840709"/>
    <lineage>
        <taxon>Bacteria</taxon>
        <taxon>Bacillati</taxon>
        <taxon>Bacillota</taxon>
        <taxon>Clostridia</taxon>
        <taxon>Eubacteriales</taxon>
        <taxon>Oscillospiraceae</taxon>
        <taxon>Oscillospiraceae incertae sedis</taxon>
        <taxon>Candidatus Avoscillospira</taxon>
    </lineage>
</organism>
<evidence type="ECO:0000256" key="9">
    <source>
        <dbReference type="ARBA" id="ARBA00023014"/>
    </source>
</evidence>
<dbReference type="Pfam" id="PF07992">
    <property type="entry name" value="Pyr_redox_2"/>
    <property type="match status" value="1"/>
</dbReference>
<dbReference type="PANTHER" id="PTHR42917">
    <property type="entry name" value="2,4-DIENOYL-COA REDUCTASE"/>
    <property type="match status" value="1"/>
</dbReference>
<evidence type="ECO:0000313" key="13">
    <source>
        <dbReference type="Proteomes" id="UP000824258"/>
    </source>
</evidence>
<dbReference type="PANTHER" id="PTHR42917:SF2">
    <property type="entry name" value="2,4-DIENOYL-COA REDUCTASE [(2E)-ENOYL-COA-PRODUCING]"/>
    <property type="match status" value="1"/>
</dbReference>
<dbReference type="Gene3D" id="3.20.20.70">
    <property type="entry name" value="Aldolase class I"/>
    <property type="match status" value="1"/>
</dbReference>
<dbReference type="Gene3D" id="3.50.50.60">
    <property type="entry name" value="FAD/NAD(P)-binding domain"/>
    <property type="match status" value="1"/>
</dbReference>
<evidence type="ECO:0000256" key="6">
    <source>
        <dbReference type="ARBA" id="ARBA00022723"/>
    </source>
</evidence>
<dbReference type="InterPro" id="IPR051793">
    <property type="entry name" value="NADH:flavin_oxidoreductase"/>
</dbReference>
<comment type="cofactor">
    <cofactor evidence="2">
        <name>[4Fe-4S] cluster</name>
        <dbReference type="ChEBI" id="CHEBI:49883"/>
    </cofactor>
</comment>
<dbReference type="Gene3D" id="3.40.50.720">
    <property type="entry name" value="NAD(P)-binding Rossmann-like Domain"/>
    <property type="match status" value="1"/>
</dbReference>
<keyword evidence="7" id="KW-0560">Oxidoreductase</keyword>
<evidence type="ECO:0000259" key="11">
    <source>
        <dbReference type="Pfam" id="PF07992"/>
    </source>
</evidence>
<keyword evidence="6" id="KW-0479">Metal-binding</keyword>
<evidence type="ECO:0000256" key="2">
    <source>
        <dbReference type="ARBA" id="ARBA00001966"/>
    </source>
</evidence>
<dbReference type="SUPFAM" id="SSF51395">
    <property type="entry name" value="FMN-linked oxidoreductases"/>
    <property type="match status" value="1"/>
</dbReference>
<evidence type="ECO:0000313" key="12">
    <source>
        <dbReference type="EMBL" id="HIR09715.1"/>
    </source>
</evidence>
<keyword evidence="4" id="KW-0285">Flavoprotein</keyword>
<evidence type="ECO:0000259" key="10">
    <source>
        <dbReference type="Pfam" id="PF00724"/>
    </source>
</evidence>
<keyword evidence="9" id="KW-0411">Iron-sulfur</keyword>
<accession>A0A9D1D715</accession>
<dbReference type="GO" id="GO:0051536">
    <property type="term" value="F:iron-sulfur cluster binding"/>
    <property type="evidence" value="ECO:0007669"/>
    <property type="project" value="UniProtKB-KW"/>
</dbReference>
<evidence type="ECO:0000256" key="4">
    <source>
        <dbReference type="ARBA" id="ARBA00022630"/>
    </source>
</evidence>
<comment type="similarity">
    <text evidence="3">In the N-terminal section; belongs to the NADH:flavin oxidoreductase/NADH oxidase family.</text>
</comment>